<dbReference type="EMBL" id="VLPL01000006">
    <property type="protein sequence ID" value="TSJ42018.1"/>
    <property type="molecule type" value="Genomic_DNA"/>
</dbReference>
<dbReference type="AlphaFoldDB" id="A0A556MQD6"/>
<reference evidence="2 3" key="1">
    <citation type="submission" date="2019-07" db="EMBL/GenBank/DDBJ databases">
        <authorList>
            <person name="Huq M.A."/>
        </authorList>
    </citation>
    <scope>NUCLEOTIDE SEQUENCE [LARGE SCALE GENOMIC DNA]</scope>
    <source>
        <strain evidence="2 3">MAH-3</strain>
    </source>
</reference>
<accession>A0A556MQD6</accession>
<dbReference type="RefSeq" id="WP_144333649.1">
    <property type="nucleotide sequence ID" value="NZ_VLPL01000006.1"/>
</dbReference>
<feature type="signal peptide" evidence="1">
    <location>
        <begin position="1"/>
        <end position="19"/>
    </location>
</feature>
<comment type="caution">
    <text evidence="2">The sequence shown here is derived from an EMBL/GenBank/DDBJ whole genome shotgun (WGS) entry which is preliminary data.</text>
</comment>
<keyword evidence="3" id="KW-1185">Reference proteome</keyword>
<evidence type="ECO:0000256" key="1">
    <source>
        <dbReference type="SAM" id="SignalP"/>
    </source>
</evidence>
<protein>
    <recommendedName>
        <fullName evidence="4">T9SS type A sorting domain-containing protein</fullName>
    </recommendedName>
</protein>
<proteinExistence type="predicted"/>
<evidence type="ECO:0000313" key="3">
    <source>
        <dbReference type="Proteomes" id="UP000316008"/>
    </source>
</evidence>
<organism evidence="2 3">
    <name type="scientific">Fluviicola chungangensis</name>
    <dbReference type="NCBI Taxonomy" id="2597671"/>
    <lineage>
        <taxon>Bacteria</taxon>
        <taxon>Pseudomonadati</taxon>
        <taxon>Bacteroidota</taxon>
        <taxon>Flavobacteriia</taxon>
        <taxon>Flavobacteriales</taxon>
        <taxon>Crocinitomicaceae</taxon>
        <taxon>Fluviicola</taxon>
    </lineage>
</organism>
<name>A0A556MQD6_9FLAO</name>
<sequence length="541" mass="59794">MKKIIFTAIVLGFAPKIMAQSAVKAIPKNTHGYIILKDVNNNIDCWQIDFFERKFQNNAVAYVPLKSERVCGKDYLGMPDGIGGDITRDIYFSVSGSESNGTKHNFDQLVSTGTFSAFNGTPQTFVRRAGVSCDGQSAGRAYAYDLSINELTTPQNPNGTGGGSVFMAPASRYQQGSVFVPFYACVEINNLQNHFAINYSWTPIMYQSYLNPNTTPDPLLVSPILYPQDLPSGTAVMNPSNQWINGPYRMVAKNLSQYRPALGSVKSNVDVATVSQYNLSAYMNLVNNSTEYQILCSEEVKCLGNGFAMQGTSVAPGELDCLPINNTNLVNPTTNQFSPGTYFQGIQDCFGVYEGGTYGQWWDQAHSWVELVYDVEGNTPGAASGNDPRLHIDPLTGFETVWAFNQAQGVYINKGTLKPGIYKLGMVFNNGDYFPLMFEVKETLPIISELKDLMNVNFFPVPITGNNYSMEVETGFSGKVIYQLFDSQGTKIYEETLDLQKTTGRDPYTIRINVPTNIPNGLLFNKFICPDGSIYTETTIK</sequence>
<dbReference type="Proteomes" id="UP000316008">
    <property type="component" value="Unassembled WGS sequence"/>
</dbReference>
<keyword evidence="1" id="KW-0732">Signal</keyword>
<gene>
    <name evidence="2" type="ORF">FO442_13080</name>
</gene>
<evidence type="ECO:0008006" key="4">
    <source>
        <dbReference type="Google" id="ProtNLM"/>
    </source>
</evidence>
<evidence type="ECO:0000313" key="2">
    <source>
        <dbReference type="EMBL" id="TSJ42018.1"/>
    </source>
</evidence>
<feature type="chain" id="PRO_5022180855" description="T9SS type A sorting domain-containing protein" evidence="1">
    <location>
        <begin position="20"/>
        <end position="541"/>
    </location>
</feature>